<proteinExistence type="predicted"/>
<dbReference type="Pfam" id="PF11905">
    <property type="entry name" value="DUF3425"/>
    <property type="match status" value="1"/>
</dbReference>
<evidence type="ECO:0008006" key="4">
    <source>
        <dbReference type="Google" id="ProtNLM"/>
    </source>
</evidence>
<protein>
    <recommendedName>
        <fullName evidence="4">BZIP domain-containing protein</fullName>
    </recommendedName>
</protein>
<organism evidence="2 3">
    <name type="scientific">Trematosphaeria pertusa</name>
    <dbReference type="NCBI Taxonomy" id="390896"/>
    <lineage>
        <taxon>Eukaryota</taxon>
        <taxon>Fungi</taxon>
        <taxon>Dikarya</taxon>
        <taxon>Ascomycota</taxon>
        <taxon>Pezizomycotina</taxon>
        <taxon>Dothideomycetes</taxon>
        <taxon>Pleosporomycetidae</taxon>
        <taxon>Pleosporales</taxon>
        <taxon>Massarineae</taxon>
        <taxon>Trematosphaeriaceae</taxon>
        <taxon>Trematosphaeria</taxon>
    </lineage>
</organism>
<dbReference type="EMBL" id="ML987206">
    <property type="protein sequence ID" value="KAF2242973.1"/>
    <property type="molecule type" value="Genomic_DNA"/>
</dbReference>
<name>A0A6A6HZC4_9PLEO</name>
<gene>
    <name evidence="2" type="ORF">BU26DRAFT_609688</name>
</gene>
<evidence type="ECO:0000256" key="1">
    <source>
        <dbReference type="SAM" id="MobiDB-lite"/>
    </source>
</evidence>
<feature type="compositionally biased region" description="Basic and acidic residues" evidence="1">
    <location>
        <begin position="1"/>
        <end position="29"/>
    </location>
</feature>
<sequence length="276" mass="30554">MARRTDPSDDDWRSVEDAKKRKQIQDRLAQRARRQRLREAKNNAKRGSRKDETPKSDGDAQQVDETQSQAIVPRSPGRMALAPHDFIEMLPICAVASDASGISSTIEFPSSDACSSSSGELPPFDIGNIPLCPFFVAQAEAEAARAIAAAIPSPAGQPNYPLSVYGALFLNGQMLGLSCSTVIPAKSTPATPDIPLPLQPTELQLMTIHHRWIDRFPFPKMRNSLITLAGIINEDEFFHDLTLIPSFTIVPGRAPWDPRAWKIEKPFADKWGYLFF</sequence>
<dbReference type="PANTHER" id="PTHR38116">
    <property type="entry name" value="CHROMOSOME 7, WHOLE GENOME SHOTGUN SEQUENCE"/>
    <property type="match status" value="1"/>
</dbReference>
<dbReference type="GeneID" id="54589270"/>
<dbReference type="RefSeq" id="XP_033677977.1">
    <property type="nucleotide sequence ID" value="XM_033835940.1"/>
</dbReference>
<dbReference type="OrthoDB" id="2245989at2759"/>
<feature type="region of interest" description="Disordered" evidence="1">
    <location>
        <begin position="1"/>
        <end position="76"/>
    </location>
</feature>
<accession>A0A6A6HZC4</accession>
<evidence type="ECO:0000313" key="2">
    <source>
        <dbReference type="EMBL" id="KAF2242973.1"/>
    </source>
</evidence>
<dbReference type="InterPro" id="IPR021833">
    <property type="entry name" value="DUF3425"/>
</dbReference>
<feature type="compositionally biased region" description="Basic and acidic residues" evidence="1">
    <location>
        <begin position="49"/>
        <end position="58"/>
    </location>
</feature>
<keyword evidence="3" id="KW-1185">Reference proteome</keyword>
<dbReference type="Proteomes" id="UP000800094">
    <property type="component" value="Unassembled WGS sequence"/>
</dbReference>
<dbReference type="AlphaFoldDB" id="A0A6A6HZC4"/>
<evidence type="ECO:0000313" key="3">
    <source>
        <dbReference type="Proteomes" id="UP000800094"/>
    </source>
</evidence>
<reference evidence="2" key="1">
    <citation type="journal article" date="2020" name="Stud. Mycol.">
        <title>101 Dothideomycetes genomes: a test case for predicting lifestyles and emergence of pathogens.</title>
        <authorList>
            <person name="Haridas S."/>
            <person name="Albert R."/>
            <person name="Binder M."/>
            <person name="Bloem J."/>
            <person name="Labutti K."/>
            <person name="Salamov A."/>
            <person name="Andreopoulos B."/>
            <person name="Baker S."/>
            <person name="Barry K."/>
            <person name="Bills G."/>
            <person name="Bluhm B."/>
            <person name="Cannon C."/>
            <person name="Castanera R."/>
            <person name="Culley D."/>
            <person name="Daum C."/>
            <person name="Ezra D."/>
            <person name="Gonzalez J."/>
            <person name="Henrissat B."/>
            <person name="Kuo A."/>
            <person name="Liang C."/>
            <person name="Lipzen A."/>
            <person name="Lutzoni F."/>
            <person name="Magnuson J."/>
            <person name="Mondo S."/>
            <person name="Nolan M."/>
            <person name="Ohm R."/>
            <person name="Pangilinan J."/>
            <person name="Park H.-J."/>
            <person name="Ramirez L."/>
            <person name="Alfaro M."/>
            <person name="Sun H."/>
            <person name="Tritt A."/>
            <person name="Yoshinaga Y."/>
            <person name="Zwiers L.-H."/>
            <person name="Turgeon B."/>
            <person name="Goodwin S."/>
            <person name="Spatafora J."/>
            <person name="Crous P."/>
            <person name="Grigoriev I."/>
        </authorList>
    </citation>
    <scope>NUCLEOTIDE SEQUENCE</scope>
    <source>
        <strain evidence="2">CBS 122368</strain>
    </source>
</reference>
<dbReference type="PANTHER" id="PTHR38116:SF1">
    <property type="entry name" value="BZIP DOMAIN-CONTAINING PROTEIN"/>
    <property type="match status" value="1"/>
</dbReference>